<keyword evidence="3" id="KW-1185">Reference proteome</keyword>
<dbReference type="EMBL" id="PNYA01000011">
    <property type="protein sequence ID" value="PMS19459.1"/>
    <property type="molecule type" value="Genomic_DNA"/>
</dbReference>
<comment type="caution">
    <text evidence="2">The sequence shown here is derived from an EMBL/GenBank/DDBJ whole genome shotgun (WGS) entry which is preliminary data.</text>
</comment>
<name>A0A2N7VQL3_9BURK</name>
<keyword evidence="1" id="KW-0812">Transmembrane</keyword>
<evidence type="ECO:0000256" key="1">
    <source>
        <dbReference type="SAM" id="Phobius"/>
    </source>
</evidence>
<dbReference type="RefSeq" id="WP_102646045.1">
    <property type="nucleotide sequence ID" value="NZ_PNYA01000011.1"/>
</dbReference>
<proteinExistence type="predicted"/>
<evidence type="ECO:0000313" key="3">
    <source>
        <dbReference type="Proteomes" id="UP000235616"/>
    </source>
</evidence>
<keyword evidence="1" id="KW-1133">Transmembrane helix</keyword>
<reference evidence="2 3" key="1">
    <citation type="submission" date="2018-01" db="EMBL/GenBank/DDBJ databases">
        <title>Whole genome analyses suggest that Burkholderia sensu lato contains two further novel genera in the rhizoxinica-symbiotica group Mycetohabitans gen. nov., and Trinickia gen. nov.: implications for the evolution of diazotrophy and nodulation in the Burkholderiaceae.</title>
        <authorList>
            <person name="Estrada-de los Santos P."/>
            <person name="Palmer M."/>
            <person name="Chavez-Ramirez B."/>
            <person name="Beukes C."/>
            <person name="Steenkamp E.T."/>
            <person name="Hirsch A.M."/>
            <person name="Manyaka P."/>
            <person name="Maluk M."/>
            <person name="Lafos M."/>
            <person name="Crook M."/>
            <person name="Gross E."/>
            <person name="Simon M.F."/>
            <person name="Bueno dos Reis Junior F."/>
            <person name="Poole P.S."/>
            <person name="Venter S.N."/>
            <person name="James E.K."/>
        </authorList>
    </citation>
    <scope>NUCLEOTIDE SEQUENCE [LARGE SCALE GENOMIC DNA]</scope>
    <source>
        <strain evidence="2 3">GIMN1.004</strain>
    </source>
</reference>
<feature type="transmembrane region" description="Helical" evidence="1">
    <location>
        <begin position="58"/>
        <end position="77"/>
    </location>
</feature>
<feature type="transmembrane region" description="Helical" evidence="1">
    <location>
        <begin position="25"/>
        <end position="43"/>
    </location>
</feature>
<accession>A0A2N7VQL3</accession>
<keyword evidence="1" id="KW-0472">Membrane</keyword>
<evidence type="ECO:0000313" key="2">
    <source>
        <dbReference type="EMBL" id="PMS19459.1"/>
    </source>
</evidence>
<protein>
    <submittedName>
        <fullName evidence="2">Uncharacterized protein</fullName>
    </submittedName>
</protein>
<dbReference type="OrthoDB" id="9130096at2"/>
<organism evidence="2 3">
    <name type="scientific">Trinickia dabaoshanensis</name>
    <dbReference type="NCBI Taxonomy" id="564714"/>
    <lineage>
        <taxon>Bacteria</taxon>
        <taxon>Pseudomonadati</taxon>
        <taxon>Pseudomonadota</taxon>
        <taxon>Betaproteobacteria</taxon>
        <taxon>Burkholderiales</taxon>
        <taxon>Burkholderiaceae</taxon>
        <taxon>Trinickia</taxon>
    </lineage>
</organism>
<dbReference type="AlphaFoldDB" id="A0A2N7VQL3"/>
<gene>
    <name evidence="2" type="ORF">C0Z18_14195</name>
</gene>
<sequence>MSSEHPVVADFLTWRAASKRSSPRWPALIGVCGTVVTLANLALGGNRTLDIGWLELDLFAAACIFGCLTFATFPVAYNDTARLLRGQPRLSAGKKWLTCIGLFLCALVVSPTFSVAIARFDLMHESRTNWTKRSLLESFKQPFYSEDELTWAQGKDDFRYVPSQVFCPSSSVRRYPLLGIDRVDDWPGVITNTMRDLNGNADAPLPDVLKFALSRCEAEGAAMLKAGYTKESALLNGNVDLFFTRLAQSREREGAWDQLVLEDAQIPPDIMRKVEALLAADPDHMSDYTDFNLDGTPPVARGLKPAAAGSPDVVRRLKPLAIAAALGRTKDVERIKAAE</sequence>
<dbReference type="Proteomes" id="UP000235616">
    <property type="component" value="Unassembled WGS sequence"/>
</dbReference>
<feature type="transmembrane region" description="Helical" evidence="1">
    <location>
        <begin position="97"/>
        <end position="118"/>
    </location>
</feature>